<evidence type="ECO:0000313" key="1">
    <source>
        <dbReference type="EMBL" id="KYM96264.1"/>
    </source>
</evidence>
<dbReference type="AlphaFoldDB" id="A0A151IAD5"/>
<dbReference type="EMBL" id="KQ978223">
    <property type="protein sequence ID" value="KYM96264.1"/>
    <property type="molecule type" value="Genomic_DNA"/>
</dbReference>
<proteinExistence type="predicted"/>
<gene>
    <name evidence="1" type="ORF">ALC62_13080</name>
</gene>
<keyword evidence="2" id="KW-1185">Reference proteome</keyword>
<dbReference type="Proteomes" id="UP000078542">
    <property type="component" value="Unassembled WGS sequence"/>
</dbReference>
<organism evidence="1 2">
    <name type="scientific">Cyphomyrmex costatus</name>
    <dbReference type="NCBI Taxonomy" id="456900"/>
    <lineage>
        <taxon>Eukaryota</taxon>
        <taxon>Metazoa</taxon>
        <taxon>Ecdysozoa</taxon>
        <taxon>Arthropoda</taxon>
        <taxon>Hexapoda</taxon>
        <taxon>Insecta</taxon>
        <taxon>Pterygota</taxon>
        <taxon>Neoptera</taxon>
        <taxon>Endopterygota</taxon>
        <taxon>Hymenoptera</taxon>
        <taxon>Apocrita</taxon>
        <taxon>Aculeata</taxon>
        <taxon>Formicoidea</taxon>
        <taxon>Formicidae</taxon>
        <taxon>Myrmicinae</taxon>
        <taxon>Cyphomyrmex</taxon>
    </lineage>
</organism>
<sequence>MLGDYGDAPHLLHQMHRTELRDPANRARLSGMRTGHAEMYETQFILFLFNIQKQQRCNNLLILRIICVFCWKMRLVILFTLKKSKKCTIAYHTTKCRRVENFRHIKLAVANTEAHAKKALQALRNPGQIRPRLPLHLRPFLVETFQYSERSSLLSVNNSYKNYVIFLMYRIIFIEASSYLNNTLRLLNSEERENAISRKYEFRLNARVSARVYTSIFLISPYSTVANQDKAISQNVINTAANHKDIILISDLLQPQELLCWFLDEIRDLCRL</sequence>
<protein>
    <submittedName>
        <fullName evidence="1">Uncharacterized protein</fullName>
    </submittedName>
</protein>
<accession>A0A151IAD5</accession>
<reference evidence="1 2" key="1">
    <citation type="submission" date="2016-03" db="EMBL/GenBank/DDBJ databases">
        <title>Cyphomyrmex costatus WGS genome.</title>
        <authorList>
            <person name="Nygaard S."/>
            <person name="Hu H."/>
            <person name="Boomsma J."/>
            <person name="Zhang G."/>
        </authorList>
    </citation>
    <scope>NUCLEOTIDE SEQUENCE [LARGE SCALE GENOMIC DNA]</scope>
    <source>
        <strain evidence="1">MS0001</strain>
        <tissue evidence="1">Whole body</tissue>
    </source>
</reference>
<evidence type="ECO:0000313" key="2">
    <source>
        <dbReference type="Proteomes" id="UP000078542"/>
    </source>
</evidence>
<name>A0A151IAD5_9HYME</name>